<sequence>MDEVITENIPVIDQENQQKFLEIAIRRLIRKLDRRLLPYLYLLELASYIIRTNIGHATLMGINDDLHLSQSQSEWAVSLYFLAYLIFEMPNILLMRYLGPARYLPLSMVAWGGITIGMAFVKNAQALLPLRFFLGIAQAGYFPSIIIYISLWYRKRDHTMRIGIIYSAAIISEALSSIMAYGFSKMNNVGSLQGWQWMFLFEGLPMIPLGIITGLFLSNIPDTVQWLNIAEKHLLTNILRNDTIITNNPDAHVSWKQILHVFTDRHIYLYALISMGNLGIIKYLSTSLPSIVQDMGSSSENVHLMTAPPYVFAFLACLLVNYSASRNNEHGFHLIFGLSFALLGFILTITLNSQSHTALYISSCITCCGVFSAFPVLLSWATKNVDGHTKKPVTLSFIIGIGQLGGIILPLTNDNKPTRGRNDYICLGALAASLFFTIILRISLMIENRRRSKLSPDEYNNETSIKEPCDWHPDIRYAL</sequence>
<evidence type="ECO:0000313" key="8">
    <source>
        <dbReference type="EMBL" id="CAF0991762.1"/>
    </source>
</evidence>
<feature type="transmembrane region" description="Helical" evidence="6">
    <location>
        <begin position="36"/>
        <end position="55"/>
    </location>
</feature>
<dbReference type="SUPFAM" id="SSF103473">
    <property type="entry name" value="MFS general substrate transporter"/>
    <property type="match status" value="1"/>
</dbReference>
<organism evidence="8 9">
    <name type="scientific">Adineta steineri</name>
    <dbReference type="NCBI Taxonomy" id="433720"/>
    <lineage>
        <taxon>Eukaryota</taxon>
        <taxon>Metazoa</taxon>
        <taxon>Spiralia</taxon>
        <taxon>Gnathifera</taxon>
        <taxon>Rotifera</taxon>
        <taxon>Eurotatoria</taxon>
        <taxon>Bdelloidea</taxon>
        <taxon>Adinetida</taxon>
        <taxon>Adinetidae</taxon>
        <taxon>Adineta</taxon>
    </lineage>
</organism>
<dbReference type="Pfam" id="PF07690">
    <property type="entry name" value="MFS_1"/>
    <property type="match status" value="1"/>
</dbReference>
<dbReference type="GO" id="GO:0022857">
    <property type="term" value="F:transmembrane transporter activity"/>
    <property type="evidence" value="ECO:0007669"/>
    <property type="project" value="InterPro"/>
</dbReference>
<evidence type="ECO:0000256" key="5">
    <source>
        <dbReference type="ARBA" id="ARBA00023136"/>
    </source>
</evidence>
<feature type="transmembrane region" description="Helical" evidence="6">
    <location>
        <begin position="424"/>
        <end position="444"/>
    </location>
</feature>
<keyword evidence="4 6" id="KW-1133">Transmembrane helix</keyword>
<dbReference type="Gene3D" id="1.20.1250.20">
    <property type="entry name" value="MFS general substrate transporter like domains"/>
    <property type="match status" value="2"/>
</dbReference>
<dbReference type="EMBL" id="CAJNOM010000076">
    <property type="protein sequence ID" value="CAF0991762.1"/>
    <property type="molecule type" value="Genomic_DNA"/>
</dbReference>
<feature type="transmembrane region" description="Helical" evidence="6">
    <location>
        <begin position="163"/>
        <end position="183"/>
    </location>
</feature>
<proteinExistence type="predicted"/>
<feature type="transmembrane region" description="Helical" evidence="6">
    <location>
        <begin position="357"/>
        <end position="381"/>
    </location>
</feature>
<comment type="subcellular location">
    <subcellularLocation>
        <location evidence="1">Membrane</location>
        <topology evidence="1">Multi-pass membrane protein</topology>
    </subcellularLocation>
</comment>
<keyword evidence="9" id="KW-1185">Reference proteome</keyword>
<dbReference type="AlphaFoldDB" id="A0A814FYL0"/>
<evidence type="ECO:0000256" key="2">
    <source>
        <dbReference type="ARBA" id="ARBA00022448"/>
    </source>
</evidence>
<evidence type="ECO:0000256" key="6">
    <source>
        <dbReference type="SAM" id="Phobius"/>
    </source>
</evidence>
<feature type="transmembrane region" description="Helical" evidence="6">
    <location>
        <begin position="267"/>
        <end position="285"/>
    </location>
</feature>
<feature type="transmembrane region" description="Helical" evidence="6">
    <location>
        <begin position="75"/>
        <end position="94"/>
    </location>
</feature>
<dbReference type="OrthoDB" id="10023423at2759"/>
<dbReference type="PANTHER" id="PTHR43791:SF36">
    <property type="entry name" value="TRANSPORTER, PUTATIVE (AFU_ORTHOLOGUE AFUA_6G08340)-RELATED"/>
    <property type="match status" value="1"/>
</dbReference>
<protein>
    <recommendedName>
        <fullName evidence="7">Major facilitator superfamily (MFS) profile domain-containing protein</fullName>
    </recommendedName>
</protein>
<feature type="transmembrane region" description="Helical" evidence="6">
    <location>
        <begin position="305"/>
        <end position="324"/>
    </location>
</feature>
<evidence type="ECO:0000256" key="3">
    <source>
        <dbReference type="ARBA" id="ARBA00022692"/>
    </source>
</evidence>
<feature type="transmembrane region" description="Helical" evidence="6">
    <location>
        <begin position="393"/>
        <end position="412"/>
    </location>
</feature>
<name>A0A814FYL0_9BILA</name>
<dbReference type="InterPro" id="IPR011701">
    <property type="entry name" value="MFS"/>
</dbReference>
<feature type="transmembrane region" description="Helical" evidence="6">
    <location>
        <begin position="132"/>
        <end position="151"/>
    </location>
</feature>
<evidence type="ECO:0000259" key="7">
    <source>
        <dbReference type="PROSITE" id="PS50850"/>
    </source>
</evidence>
<dbReference type="PANTHER" id="PTHR43791">
    <property type="entry name" value="PERMEASE-RELATED"/>
    <property type="match status" value="1"/>
</dbReference>
<evidence type="ECO:0000256" key="1">
    <source>
        <dbReference type="ARBA" id="ARBA00004141"/>
    </source>
</evidence>
<feature type="transmembrane region" description="Helical" evidence="6">
    <location>
        <begin position="101"/>
        <end position="120"/>
    </location>
</feature>
<keyword evidence="2" id="KW-0813">Transport</keyword>
<dbReference type="GO" id="GO:0016020">
    <property type="term" value="C:membrane"/>
    <property type="evidence" value="ECO:0007669"/>
    <property type="project" value="UniProtKB-SubCell"/>
</dbReference>
<reference evidence="8" key="1">
    <citation type="submission" date="2021-02" db="EMBL/GenBank/DDBJ databases">
        <authorList>
            <person name="Nowell W R."/>
        </authorList>
    </citation>
    <scope>NUCLEOTIDE SEQUENCE</scope>
</reference>
<dbReference type="InterPro" id="IPR020846">
    <property type="entry name" value="MFS_dom"/>
</dbReference>
<feature type="transmembrane region" description="Helical" evidence="6">
    <location>
        <begin position="195"/>
        <end position="217"/>
    </location>
</feature>
<gene>
    <name evidence="8" type="ORF">QVE165_LOCUS14435</name>
</gene>
<evidence type="ECO:0000313" key="9">
    <source>
        <dbReference type="Proteomes" id="UP000663832"/>
    </source>
</evidence>
<feature type="transmembrane region" description="Helical" evidence="6">
    <location>
        <begin position="331"/>
        <end position="351"/>
    </location>
</feature>
<dbReference type="FunFam" id="1.20.1250.20:FF:000018">
    <property type="entry name" value="MFS transporter permease"/>
    <property type="match status" value="1"/>
</dbReference>
<dbReference type="PROSITE" id="PS50850">
    <property type="entry name" value="MFS"/>
    <property type="match status" value="1"/>
</dbReference>
<comment type="caution">
    <text evidence="8">The sequence shown here is derived from an EMBL/GenBank/DDBJ whole genome shotgun (WGS) entry which is preliminary data.</text>
</comment>
<dbReference type="InterPro" id="IPR036259">
    <property type="entry name" value="MFS_trans_sf"/>
</dbReference>
<dbReference type="Proteomes" id="UP000663832">
    <property type="component" value="Unassembled WGS sequence"/>
</dbReference>
<evidence type="ECO:0000256" key="4">
    <source>
        <dbReference type="ARBA" id="ARBA00022989"/>
    </source>
</evidence>
<accession>A0A814FYL0</accession>
<feature type="domain" description="Major facilitator superfamily (MFS) profile" evidence="7">
    <location>
        <begin position="19"/>
        <end position="449"/>
    </location>
</feature>
<keyword evidence="5 6" id="KW-0472">Membrane</keyword>
<keyword evidence="3 6" id="KW-0812">Transmembrane</keyword>